<keyword evidence="9" id="KW-1185">Reference proteome</keyword>
<feature type="compositionally biased region" description="Polar residues" evidence="6">
    <location>
        <begin position="84"/>
        <end position="97"/>
    </location>
</feature>
<dbReference type="AlphaFoldDB" id="A0AAV6T8I4"/>
<keyword evidence="4" id="KW-0862">Zinc</keyword>
<dbReference type="Pfam" id="PF00096">
    <property type="entry name" value="zf-C2H2"/>
    <property type="match status" value="1"/>
</dbReference>
<protein>
    <submittedName>
        <fullName evidence="8">Zinc finger protein 438</fullName>
    </submittedName>
</protein>
<feature type="compositionally biased region" description="Pro residues" evidence="6">
    <location>
        <begin position="1"/>
        <end position="10"/>
    </location>
</feature>
<feature type="domain" description="C2H2-type" evidence="7">
    <location>
        <begin position="541"/>
        <end position="568"/>
    </location>
</feature>
<dbReference type="EMBL" id="JAGKHQ010000001">
    <property type="protein sequence ID" value="KAG7525765.1"/>
    <property type="molecule type" value="Genomic_DNA"/>
</dbReference>
<evidence type="ECO:0000259" key="7">
    <source>
        <dbReference type="PROSITE" id="PS50157"/>
    </source>
</evidence>
<feature type="compositionally biased region" description="Low complexity" evidence="6">
    <location>
        <begin position="127"/>
        <end position="147"/>
    </location>
</feature>
<evidence type="ECO:0000256" key="3">
    <source>
        <dbReference type="ARBA" id="ARBA00022771"/>
    </source>
</evidence>
<comment type="caution">
    <text evidence="8">The sequence shown here is derived from an EMBL/GenBank/DDBJ whole genome shotgun (WGS) entry which is preliminary data.</text>
</comment>
<dbReference type="PANTHER" id="PTHR39313">
    <property type="entry name" value="IM:7138239"/>
    <property type="match status" value="1"/>
</dbReference>
<keyword evidence="2" id="KW-0677">Repeat</keyword>
<evidence type="ECO:0000256" key="5">
    <source>
        <dbReference type="PROSITE-ProRule" id="PRU00042"/>
    </source>
</evidence>
<reference evidence="8 9" key="1">
    <citation type="journal article" date="2021" name="Sci. Rep.">
        <title>Chromosome anchoring in Senegalese sole (Solea senegalensis) reveals sex-associated markers and genome rearrangements in flatfish.</title>
        <authorList>
            <person name="Guerrero-Cozar I."/>
            <person name="Gomez-Garrido J."/>
            <person name="Berbel C."/>
            <person name="Martinez-Blanch J.F."/>
            <person name="Alioto T."/>
            <person name="Claros M.G."/>
            <person name="Gagnaire P.A."/>
            <person name="Manchado M."/>
        </authorList>
    </citation>
    <scope>NUCLEOTIDE SEQUENCE [LARGE SCALE GENOMIC DNA]</scope>
    <source>
        <strain evidence="8">Sse05_10M</strain>
    </source>
</reference>
<feature type="region of interest" description="Disordered" evidence="6">
    <location>
        <begin position="359"/>
        <end position="379"/>
    </location>
</feature>
<sequence>MTSEGAPPPHTWGSRGSVVRGGGTTTWAPPRNRRSEGTTEEEAVINCWVVSLTLQMKSLQFRNIAPKAPAAVLSSSPSPAVLSCQSPSALPEATTASSPKSIIVPTQNYALMQIAGQDGTFSLVALPPSVSSQTPPPQQQQQQQQTQSILKNLKLPIPRYQSVRSRGTTDKVKCPPPATRIKMASKAVTLPTKLWVGGASTVKEKKQESKYTQTIVPKEEPSERLILFDAGSSDISVTTLLSDNAVLYPNSQLEPMSDGSEQPATTGLIQNLQYTPTAVKSSPGNSSEESKTTVRLCQSKPTLAQPQSSITVLSPAIFSKAVQIIPSPPKGKLPILPYSKMKSTLIPVAKLSTLSPEAKGFSCQTGQTSPTDPTSNTLKPAEALNQNLVAKSALENQPKTTDMPVLGILQKPPGKKRGRKRKTMEDILAFEARKKRSLSFRRRVPEKLPPVVSGSKQKEVDISKKYRSIRPKPLLVMETVPQLVSFPAVTSEGQEQELVLGHQFPTTPTTKAHDCPPLTSVALHLRGASHPRVFIGSRPLHRCPTCSRFFQFKHHLQSHMNIHTNSRPYICPVCRKAYAQSGSLSTHMKLHHSEVRPRRSLSCEFCQKAFGYVGVYFSHLREVHKVVLTVEPSISHHEVEVLDGANPPHASDEQDSEDPVELQIKCGRCHAITPTFADMKMHLLYVHSEEVQVRPHDGQPLQACREAEKELVKHAAHYWRQLNEKRNLVKCGNCDEEFFSLSKLKRHIKSHHRGREGEDSGTISSSESSGGLGILAAVTGVLGKHVAHRNLFTQRVCCKRLSHFVYIGQDISGSPVSVDVGMCRSHCGGVSRASLEAGQQEYSKYSSMLDFLRSKKLPSCGLNHVCEPTGMRVDRVLLQEGHQQVEVVEECHCEVKLTQCIRVPALRTYYSETPYETVIDVGGCSRSKGSPEGFSCVPTKFDSALVETPNKVDLIQTVVACELKESCYRVSHVEYYYEIVHHADGIKEERLKEIDVGRCLGGCTTGNRCLLRSPSDPQTCHLWAEKQSSSCVPQGHESHSFINQHGQSRTVLSITSCLCQN</sequence>
<dbReference type="InterPro" id="IPR013087">
    <property type="entry name" value="Znf_C2H2_type"/>
</dbReference>
<accession>A0AAV6T8I4</accession>
<dbReference type="Proteomes" id="UP000693946">
    <property type="component" value="Linkage Group LG1"/>
</dbReference>
<feature type="domain" description="C2H2-type" evidence="7">
    <location>
        <begin position="601"/>
        <end position="624"/>
    </location>
</feature>
<dbReference type="Pfam" id="PF13894">
    <property type="entry name" value="zf-C2H2_4"/>
    <property type="match status" value="1"/>
</dbReference>
<evidence type="ECO:0000256" key="4">
    <source>
        <dbReference type="ARBA" id="ARBA00022833"/>
    </source>
</evidence>
<evidence type="ECO:0000256" key="2">
    <source>
        <dbReference type="ARBA" id="ARBA00022737"/>
    </source>
</evidence>
<feature type="region of interest" description="Disordered" evidence="6">
    <location>
        <begin position="276"/>
        <end position="295"/>
    </location>
</feature>
<dbReference type="GO" id="GO:0008270">
    <property type="term" value="F:zinc ion binding"/>
    <property type="evidence" value="ECO:0007669"/>
    <property type="project" value="UniProtKB-KW"/>
</dbReference>
<gene>
    <name evidence="8" type="ORF">JOB18_031545</name>
</gene>
<dbReference type="PROSITE" id="PS50157">
    <property type="entry name" value="ZINC_FINGER_C2H2_2"/>
    <property type="match status" value="4"/>
</dbReference>
<keyword evidence="1" id="KW-0479">Metal-binding</keyword>
<evidence type="ECO:0000313" key="9">
    <source>
        <dbReference type="Proteomes" id="UP000693946"/>
    </source>
</evidence>
<evidence type="ECO:0000256" key="6">
    <source>
        <dbReference type="SAM" id="MobiDB-lite"/>
    </source>
</evidence>
<feature type="domain" description="C2H2-type" evidence="7">
    <location>
        <begin position="569"/>
        <end position="597"/>
    </location>
</feature>
<proteinExistence type="predicted"/>
<feature type="region of interest" description="Disordered" evidence="6">
    <location>
        <begin position="75"/>
        <end position="97"/>
    </location>
</feature>
<feature type="region of interest" description="Disordered" evidence="6">
    <location>
        <begin position="1"/>
        <end position="40"/>
    </location>
</feature>
<dbReference type="FunFam" id="3.30.160.60:FF:003312">
    <property type="entry name" value="Zinc finger protein 438"/>
    <property type="match status" value="1"/>
</dbReference>
<evidence type="ECO:0000256" key="1">
    <source>
        <dbReference type="ARBA" id="ARBA00022723"/>
    </source>
</evidence>
<evidence type="ECO:0000313" key="8">
    <source>
        <dbReference type="EMBL" id="KAG7525765.1"/>
    </source>
</evidence>
<keyword evidence="3 5" id="KW-0863">Zinc-finger</keyword>
<organism evidence="8 9">
    <name type="scientific">Solea senegalensis</name>
    <name type="common">Senegalese sole</name>
    <dbReference type="NCBI Taxonomy" id="28829"/>
    <lineage>
        <taxon>Eukaryota</taxon>
        <taxon>Metazoa</taxon>
        <taxon>Chordata</taxon>
        <taxon>Craniata</taxon>
        <taxon>Vertebrata</taxon>
        <taxon>Euteleostomi</taxon>
        <taxon>Actinopterygii</taxon>
        <taxon>Neopterygii</taxon>
        <taxon>Teleostei</taxon>
        <taxon>Neoteleostei</taxon>
        <taxon>Acanthomorphata</taxon>
        <taxon>Carangaria</taxon>
        <taxon>Pleuronectiformes</taxon>
        <taxon>Pleuronectoidei</taxon>
        <taxon>Soleidae</taxon>
        <taxon>Solea</taxon>
    </lineage>
</organism>
<feature type="domain" description="C2H2-type" evidence="7">
    <location>
        <begin position="729"/>
        <end position="756"/>
    </location>
</feature>
<dbReference type="FunFam" id="3.30.160.60:FF:000624">
    <property type="entry name" value="zinc finger protein 697"/>
    <property type="match status" value="1"/>
</dbReference>
<feature type="compositionally biased region" description="Polar residues" evidence="6">
    <location>
        <begin position="362"/>
        <end position="379"/>
    </location>
</feature>
<dbReference type="PANTHER" id="PTHR39313:SF1">
    <property type="entry name" value="IM:7138239"/>
    <property type="match status" value="1"/>
</dbReference>
<dbReference type="SMART" id="SM00355">
    <property type="entry name" value="ZnF_C2H2"/>
    <property type="match status" value="5"/>
</dbReference>
<dbReference type="PROSITE" id="PS00028">
    <property type="entry name" value="ZINC_FINGER_C2H2_1"/>
    <property type="match status" value="4"/>
</dbReference>
<name>A0AAV6T8I4_SOLSE</name>
<feature type="region of interest" description="Disordered" evidence="6">
    <location>
        <begin position="126"/>
        <end position="147"/>
    </location>
</feature>